<reference evidence="2" key="1">
    <citation type="submission" date="2019-05" db="EMBL/GenBank/DDBJ databases">
        <title>Tamlana fucoidanivorans sp. nov., isolated from the surface of algae collected from Fujian province in China.</title>
        <authorList>
            <person name="Li J."/>
        </authorList>
    </citation>
    <scope>NUCLEOTIDE SEQUENCE [LARGE SCALE GENOMIC DNA]</scope>
    <source>
        <strain evidence="2">2251</strain>
        <plasmid evidence="2">unnamed9</plasmid>
    </source>
</reference>
<dbReference type="RefSeq" id="WP_139615494.1">
    <property type="nucleotide sequence ID" value="NZ_CP040756.1"/>
</dbReference>
<gene>
    <name evidence="1" type="ORF">E4191_15930</name>
</gene>
<dbReference type="AlphaFoldDB" id="A0A4Y5SRV4"/>
<dbReference type="EMBL" id="CP040756">
    <property type="protein sequence ID" value="QDA35663.1"/>
    <property type="molecule type" value="Genomic_DNA"/>
</dbReference>
<proteinExistence type="predicted"/>
<name>A0A4Y5SRV4_9RHOB</name>
<evidence type="ECO:0000313" key="1">
    <source>
        <dbReference type="EMBL" id="QDA35663.1"/>
    </source>
</evidence>
<dbReference type="KEGG" id="plia:E4191_15930"/>
<accession>A0A4Y5SRV4</accession>
<geneLocation type="plasmid" evidence="1 2">
    <name>unnamed9</name>
</geneLocation>
<dbReference type="SUPFAM" id="SSF46785">
    <property type="entry name" value="Winged helix' DNA-binding domain"/>
    <property type="match status" value="1"/>
</dbReference>
<protein>
    <submittedName>
        <fullName evidence="1">MarR family transcriptional regulator</fullName>
    </submittedName>
</protein>
<evidence type="ECO:0000313" key="2">
    <source>
        <dbReference type="Proteomes" id="UP000296374"/>
    </source>
</evidence>
<dbReference type="Proteomes" id="UP000296374">
    <property type="component" value="Plasmid unnamed9"/>
</dbReference>
<organism evidence="1 2">
    <name type="scientific">Paracoccus liaowanqingii</name>
    <dbReference type="NCBI Taxonomy" id="2560053"/>
    <lineage>
        <taxon>Bacteria</taxon>
        <taxon>Pseudomonadati</taxon>
        <taxon>Pseudomonadota</taxon>
        <taxon>Alphaproteobacteria</taxon>
        <taxon>Rhodobacterales</taxon>
        <taxon>Paracoccaceae</taxon>
        <taxon>Paracoccus</taxon>
    </lineage>
</organism>
<dbReference type="InterPro" id="IPR036390">
    <property type="entry name" value="WH_DNA-bd_sf"/>
</dbReference>
<sequence>MTRIPIYELRRMGVSSDDIDLAKATQEAQRRNGSPVQDIGVLVGAVQPRQRHNPNPPASLNDRAMRKRGTYDQAALLLDQQALQESSPERAAKAREAAKAAKELSSAAQIEFDFFGGNVSIAFQYMDAVTERLFQHAKTPAQAKEAISILWVICRHLGWQSYECTKTAAELCEITHTQAPHMATALKLLEDVGAIQRAKRGRTKTITVTPEGAFRGNVNNHAKAVERYKLDVIEGGKSAPE</sequence>
<keyword evidence="1" id="KW-0614">Plasmid</keyword>